<dbReference type="Pfam" id="PF05699">
    <property type="entry name" value="Dimer_Tnp_hAT"/>
    <property type="match status" value="1"/>
</dbReference>
<evidence type="ECO:0000313" key="4">
    <source>
        <dbReference type="Proteomes" id="UP000662466"/>
    </source>
</evidence>
<dbReference type="PANTHER" id="PTHR47611">
    <property type="entry name" value="HAT DIMERISATION DOMAIN, C-TERMINAL"/>
    <property type="match status" value="1"/>
</dbReference>
<reference evidence="3" key="1">
    <citation type="submission" date="2020-06" db="EMBL/GenBank/DDBJ databases">
        <title>Draft genome sequences of strains closely related to Aspergillus parafelis and Aspergillus hiratsukae.</title>
        <authorList>
            <person name="Dos Santos R.A.C."/>
            <person name="Rivero-Menendez O."/>
            <person name="Steenwyk J.L."/>
            <person name="Mead M.E."/>
            <person name="Goldman G.H."/>
            <person name="Alastruey-Izquierdo A."/>
            <person name="Rokas A."/>
        </authorList>
    </citation>
    <scope>NUCLEOTIDE SEQUENCE</scope>
    <source>
        <strain evidence="3">CNM-CM6106</strain>
    </source>
</reference>
<protein>
    <recommendedName>
        <fullName evidence="2">HAT C-terminal dimerisation domain-containing protein</fullName>
    </recommendedName>
</protein>
<dbReference type="PANTHER" id="PTHR47611:SF1">
    <property type="entry name" value="CCHC-TYPE DOMAIN-CONTAINING PROTEIN"/>
    <property type="match status" value="1"/>
</dbReference>
<comment type="caution">
    <text evidence="3">The sequence shown here is derived from an EMBL/GenBank/DDBJ whole genome shotgun (WGS) entry which is preliminary data.</text>
</comment>
<feature type="domain" description="HAT C-terminal dimerisation" evidence="2">
    <location>
        <begin position="17"/>
        <end position="88"/>
    </location>
</feature>
<feature type="compositionally biased region" description="Basic and acidic residues" evidence="1">
    <location>
        <begin position="181"/>
        <end position="190"/>
    </location>
</feature>
<evidence type="ECO:0000259" key="2">
    <source>
        <dbReference type="Pfam" id="PF05699"/>
    </source>
</evidence>
<organism evidence="3 4">
    <name type="scientific">Aspergillus hiratsukae</name>
    <dbReference type="NCBI Taxonomy" id="1194566"/>
    <lineage>
        <taxon>Eukaryota</taxon>
        <taxon>Fungi</taxon>
        <taxon>Dikarya</taxon>
        <taxon>Ascomycota</taxon>
        <taxon>Pezizomycotina</taxon>
        <taxon>Eurotiomycetes</taxon>
        <taxon>Eurotiomycetidae</taxon>
        <taxon>Eurotiales</taxon>
        <taxon>Aspergillaceae</taxon>
        <taxon>Aspergillus</taxon>
        <taxon>Aspergillus subgen. Fumigati</taxon>
    </lineage>
</organism>
<dbReference type="SUPFAM" id="SSF53098">
    <property type="entry name" value="Ribonuclease H-like"/>
    <property type="match status" value="1"/>
</dbReference>
<dbReference type="Proteomes" id="UP000662466">
    <property type="component" value="Unassembled WGS sequence"/>
</dbReference>
<evidence type="ECO:0000313" key="3">
    <source>
        <dbReference type="EMBL" id="KAF7172904.1"/>
    </source>
</evidence>
<gene>
    <name evidence="3" type="ORF">CNMCM6106_007070</name>
</gene>
<feature type="region of interest" description="Disordered" evidence="1">
    <location>
        <begin position="117"/>
        <end position="190"/>
    </location>
</feature>
<proteinExistence type="predicted"/>
<dbReference type="EMBL" id="JACBAF010001820">
    <property type="protein sequence ID" value="KAF7172904.1"/>
    <property type="molecule type" value="Genomic_DNA"/>
</dbReference>
<name>A0A8H6V2G4_9EURO</name>
<dbReference type="InterPro" id="IPR012337">
    <property type="entry name" value="RNaseH-like_sf"/>
</dbReference>
<dbReference type="AlphaFoldDB" id="A0A8H6V2G4"/>
<dbReference type="GO" id="GO:0046983">
    <property type="term" value="F:protein dimerization activity"/>
    <property type="evidence" value="ECO:0007669"/>
    <property type="project" value="InterPro"/>
</dbReference>
<sequence length="190" mass="21853">MLNGSKKQPKAAADEMTQYLDSDTIDIGPLAFWRENQGRFPAIAALARDVLSVPATGAGVERLFNTARDICHYRRGRMKSETIQELMMFLCTSRFDLEEKESQRLEEFFSREEIEAAKEEKDERLDEVEVEPISDTEESDNRLNDEMVAEVAPSPPVEDHTEPKLPENNTRLRASGRKRKSREDDAFEYH</sequence>
<dbReference type="InterPro" id="IPR008906">
    <property type="entry name" value="HATC_C_dom"/>
</dbReference>
<feature type="compositionally biased region" description="Acidic residues" evidence="1">
    <location>
        <begin position="125"/>
        <end position="138"/>
    </location>
</feature>
<evidence type="ECO:0000256" key="1">
    <source>
        <dbReference type="SAM" id="MobiDB-lite"/>
    </source>
</evidence>
<accession>A0A8H6V2G4</accession>